<dbReference type="Pfam" id="PF00400">
    <property type="entry name" value="WD40"/>
    <property type="match status" value="9"/>
</dbReference>
<feature type="compositionally biased region" description="Basic and acidic residues" evidence="4">
    <location>
        <begin position="95"/>
        <end position="106"/>
    </location>
</feature>
<dbReference type="OMA" id="SHENIFI"/>
<dbReference type="HOGENOM" id="CLU_000288_6_16_1"/>
<reference evidence="7 8" key="1">
    <citation type="journal article" date="2011" name="Genome Biol.">
        <title>Comparative genome sequence analysis underscores mycoparasitism as the ancestral life style of Trichoderma.</title>
        <authorList>
            <person name="Kubicek C.P."/>
            <person name="Herrera-Estrella A."/>
            <person name="Seidl-Seiboth V."/>
            <person name="Martinez D.A."/>
            <person name="Druzhinina I.S."/>
            <person name="Thon M."/>
            <person name="Zeilinger S."/>
            <person name="Casas-Flores S."/>
            <person name="Horwitz B.A."/>
            <person name="Mukherjee P.K."/>
            <person name="Mukherjee M."/>
            <person name="Kredics L."/>
            <person name="Alcaraz L.D."/>
            <person name="Aerts A."/>
            <person name="Antal Z."/>
            <person name="Atanasova L."/>
            <person name="Cervantes-Badillo M.G."/>
            <person name="Challacombe J."/>
            <person name="Chertkov O."/>
            <person name="McCluskey K."/>
            <person name="Coulpier F."/>
            <person name="Deshpande N."/>
            <person name="von Doehren H."/>
            <person name="Ebbole D.J."/>
            <person name="Esquivel-Naranjo E.U."/>
            <person name="Fekete E."/>
            <person name="Flipphi M."/>
            <person name="Glaser F."/>
            <person name="Gomez-Rodriguez E.Y."/>
            <person name="Gruber S."/>
            <person name="Han C."/>
            <person name="Henrissat B."/>
            <person name="Hermosa R."/>
            <person name="Hernandez-Onate M."/>
            <person name="Karaffa L."/>
            <person name="Kosti I."/>
            <person name="Le Crom S."/>
            <person name="Lindquist E."/>
            <person name="Lucas S."/>
            <person name="Luebeck M."/>
            <person name="Luebeck P.S."/>
            <person name="Margeot A."/>
            <person name="Metz B."/>
            <person name="Misra M."/>
            <person name="Nevalainen H."/>
            <person name="Omann M."/>
            <person name="Packer N."/>
            <person name="Perrone G."/>
            <person name="Uresti-Rivera E.E."/>
            <person name="Salamov A."/>
            <person name="Schmoll M."/>
            <person name="Seiboth B."/>
            <person name="Shapiro H."/>
            <person name="Sukno S."/>
            <person name="Tamayo-Ramos J.A."/>
            <person name="Tisch D."/>
            <person name="Wiest A."/>
            <person name="Wilkinson H.H."/>
            <person name="Zhang M."/>
            <person name="Coutinho P.M."/>
            <person name="Kenerley C.M."/>
            <person name="Monte E."/>
            <person name="Baker S.E."/>
            <person name="Grigoriev I.V."/>
        </authorList>
    </citation>
    <scope>NUCLEOTIDE SEQUENCE [LARGE SCALE GENOMIC DNA]</scope>
    <source>
        <strain evidence="8">Gv29-8 / FGSC 10586</strain>
    </source>
</reference>
<dbReference type="VEuPathDB" id="FungiDB:TRIVIDRAFT_231034"/>
<dbReference type="InterPro" id="IPR056884">
    <property type="entry name" value="NPHP3-like_N"/>
</dbReference>
<dbReference type="InterPro" id="IPR020472">
    <property type="entry name" value="WD40_PAC1"/>
</dbReference>
<dbReference type="InterPro" id="IPR019775">
    <property type="entry name" value="WD40_repeat_CS"/>
</dbReference>
<dbReference type="InterPro" id="IPR015943">
    <property type="entry name" value="WD40/YVTN_repeat-like_dom_sf"/>
</dbReference>
<feature type="region of interest" description="Disordered" evidence="4">
    <location>
        <begin position="24"/>
        <end position="58"/>
    </location>
</feature>
<keyword evidence="8" id="KW-1185">Reference proteome</keyword>
<dbReference type="PROSITE" id="PS50294">
    <property type="entry name" value="WD_REPEATS_REGION"/>
    <property type="match status" value="7"/>
</dbReference>
<dbReference type="PROSITE" id="PS50082">
    <property type="entry name" value="WD_REPEATS_2"/>
    <property type="match status" value="7"/>
</dbReference>
<dbReference type="Gene3D" id="2.130.10.10">
    <property type="entry name" value="YVTN repeat-like/Quinoprotein amine dehydrogenase"/>
    <property type="match status" value="3"/>
</dbReference>
<evidence type="ECO:0000256" key="2">
    <source>
        <dbReference type="ARBA" id="ARBA00022737"/>
    </source>
</evidence>
<dbReference type="PANTHER" id="PTHR19848:SF8">
    <property type="entry name" value="F-BOX AND WD REPEAT DOMAIN CONTAINING 7"/>
    <property type="match status" value="1"/>
</dbReference>
<dbReference type="PRINTS" id="PR00320">
    <property type="entry name" value="GPROTEINBRPT"/>
</dbReference>
<feature type="repeat" description="WD" evidence="3">
    <location>
        <begin position="1281"/>
        <end position="1322"/>
    </location>
</feature>
<dbReference type="OrthoDB" id="4896910at2759"/>
<feature type="repeat" description="WD" evidence="3">
    <location>
        <begin position="1427"/>
        <end position="1460"/>
    </location>
</feature>
<feature type="repeat" description="WD" evidence="3">
    <location>
        <begin position="1231"/>
        <end position="1266"/>
    </location>
</feature>
<dbReference type="Pfam" id="PF24883">
    <property type="entry name" value="NPHP3_N"/>
    <property type="match status" value="1"/>
</dbReference>
<evidence type="ECO:0000256" key="4">
    <source>
        <dbReference type="SAM" id="MobiDB-lite"/>
    </source>
</evidence>
<evidence type="ECO:0000313" key="7">
    <source>
        <dbReference type="EMBL" id="EHK20704.1"/>
    </source>
</evidence>
<evidence type="ECO:0000259" key="5">
    <source>
        <dbReference type="Pfam" id="PF17100"/>
    </source>
</evidence>
<feature type="domain" description="NWD NACHT-NTPase N-terminal" evidence="5">
    <location>
        <begin position="137"/>
        <end position="348"/>
    </location>
</feature>
<evidence type="ECO:0000313" key="8">
    <source>
        <dbReference type="Proteomes" id="UP000007115"/>
    </source>
</evidence>
<dbReference type="EMBL" id="ABDF02000078">
    <property type="protein sequence ID" value="EHK20704.1"/>
    <property type="molecule type" value="Genomic_DNA"/>
</dbReference>
<dbReference type="GeneID" id="25792372"/>
<feature type="region of interest" description="Disordered" evidence="4">
    <location>
        <begin position="95"/>
        <end position="129"/>
    </location>
</feature>
<sequence length="1653" mass="187375">MSNDNRKLYENLRRLFPQRRLKKPATRIAGYDQEPSTFANPVDETTSIPNPDIFVPQPNKSITSEIQNAIEDEGESSTNSLDDSNKERIVTKADDAAVAKADDAVPKADNASDAPSPTPFMRPEPKPPKSLPKVALDLWDVAYESLKSENPGLWKDYERRIDLWLQAGGGKPRYSTKSQSISLSTMNYEERQKQMEGIISLYLSIDQDVETATDAETETDSDIENGEDTEVDRRSYNLSPYIRDIMKSSGYRVGDPSLPWAGICLSIESISYPAYKPKIALSRIGYIISRIRWYILLASLLNDDNDDNDDNFTKRSTIKEQLTLQDRITDLYKEILLYQAHVVCSQTEKIQEKYRTEADQYLLTRDGIISAAGVISAEKALACFSGQQVEEQLNSLAKLYDNETASATRDDKRYADANDVKDVLGRLSAVDPREKILELSEETLNHLYEWLCRTSQYTELTTGNSHGLWITGAPDSGRTMAMWAIIQGLSAQRRQSSHTSFVSFSFCGNGKHEVDRLKGHLVDKYESTGRMDFSDGNDAYVLSLALYDIIRDEQFKDTIFLINGIDEIENGVYFTKELINTTISISSKIKWVVATSNSHENIFISTTCSNQEDNLAHMNANDEHSIQQDNIPHIDMNNQQRYIQSILLDCYIPFKVEKLAQYNRLYQGKFRQDVTDLLCKLCPGNSLWVDIACEAIRQEDAWNALDILQRISQNKSENKNPFDPICEQMRINYPWPASKPLNQLSQNLLKHNGTIHKLYSNMLADIAELPFQDSKLCLRILFAMAVVYRPLDLLELEAALDLEPQIDLELLVKKCSAFLEMRGTITAATFFTENILQWLDLLISSSRLSQALTLISELQNHFSKKLESGHNSIKDIQENLSHIYETQQLLHFHKMSSSPVDAGIKNTLLFCPPDSIIRELFLKQVWPDLAASPTVTNFWSPIIHILKGHSDYVRTCAYSHDGKLLASGSDDGSIRIWDTATGEMQHVIQAFSSYEYIYDIAFSKKGYLAATDRRNIKIWKVATGELQSFVCRESNKTGIVAGIHFSEDGSMLVAAVDASIVIWRVPSFHVILRERNVSPYEAACVRFSRDGAFLGWVSEAHFHIWRLEYTKKSVIDKEETISNLPMEKNWKVIEEKKLRIPMRMSDDWTRGFDFSPDSKYVATGTDESNLVYIWDWKSDAEPTVLTGHTDSVRAVAFSPCGSFLASGSDDATCRIWRIPHDAKQKQPALILRGHTRGVYGLSFSTLSKCIATCSSDKTVRIWDYDTYVTEAKLRADMVDESQPHKRQISRIALSENEKWLASASDDGEICLWNGKSGEFKQRLSVHKQSIESLVFSQDSTRLVSASDDETIGIWDLTGSPTPRLLFGHDNWVRCAVLSRDGKLVASGSDDMTVRVWDITQPGVGKDGQLKGDDEATEEEEMQGVRILRAHEDYVMSVLFSNDGKYVVSGADDGEILLWKVLMDRPSSSQSTTVIRDRGHGRVRTMAFSADSKLFFASCSDSISIWKVDEENKNSISIWKVDNENENMSFQFDSSAKTNSALYSLRILDEFPKYLITEMGPMLIQDLRKASSSAQIIYPLWSLLSVQNRHIDKKDEKWITWGDKKLVFLPQQFYPTSAQTLLIHKQKIIIGCASGQLLFFRFEEDSKFDNFSNL</sequence>
<dbReference type="RefSeq" id="XP_013954899.1">
    <property type="nucleotide sequence ID" value="XM_014099424.1"/>
</dbReference>
<proteinExistence type="predicted"/>
<organism evidence="7 8">
    <name type="scientific">Hypocrea virens (strain Gv29-8 / FGSC 10586)</name>
    <name type="common">Gliocladium virens</name>
    <name type="synonym">Trichoderma virens</name>
    <dbReference type="NCBI Taxonomy" id="413071"/>
    <lineage>
        <taxon>Eukaryota</taxon>
        <taxon>Fungi</taxon>
        <taxon>Dikarya</taxon>
        <taxon>Ascomycota</taxon>
        <taxon>Pezizomycotina</taxon>
        <taxon>Sordariomycetes</taxon>
        <taxon>Hypocreomycetidae</taxon>
        <taxon>Hypocreales</taxon>
        <taxon>Hypocreaceae</taxon>
        <taxon>Trichoderma</taxon>
    </lineage>
</organism>
<feature type="domain" description="Nephrocystin 3-like N-terminal" evidence="6">
    <location>
        <begin position="448"/>
        <end position="593"/>
    </location>
</feature>
<gene>
    <name evidence="7" type="ORF">TRIVIDRAFT_231034</name>
</gene>
<dbReference type="Pfam" id="PF17100">
    <property type="entry name" value="NACHT_N"/>
    <property type="match status" value="1"/>
</dbReference>
<name>G9MXU3_HYPVG</name>
<feature type="repeat" description="WD" evidence="3">
    <location>
        <begin position="946"/>
        <end position="987"/>
    </location>
</feature>
<accession>G9MXU3</accession>
<keyword evidence="1 3" id="KW-0853">WD repeat</keyword>
<feature type="repeat" description="WD" evidence="3">
    <location>
        <begin position="1185"/>
        <end position="1218"/>
    </location>
</feature>
<comment type="caution">
    <text evidence="7">The sequence shown here is derived from an EMBL/GenBank/DDBJ whole genome shotgun (WGS) entry which is preliminary data.</text>
</comment>
<dbReference type="PROSITE" id="PS00678">
    <property type="entry name" value="WD_REPEATS_1"/>
    <property type="match status" value="3"/>
</dbReference>
<dbReference type="InterPro" id="IPR036322">
    <property type="entry name" value="WD40_repeat_dom_sf"/>
</dbReference>
<keyword evidence="2" id="KW-0677">Repeat</keyword>
<dbReference type="InterPro" id="IPR001680">
    <property type="entry name" value="WD40_rpt"/>
</dbReference>
<dbReference type="SMART" id="SM00320">
    <property type="entry name" value="WD40"/>
    <property type="match status" value="11"/>
</dbReference>
<dbReference type="STRING" id="413071.G9MXU3"/>
<dbReference type="SUPFAM" id="SSF50978">
    <property type="entry name" value="WD40 repeat-like"/>
    <property type="match status" value="3"/>
</dbReference>
<dbReference type="InterPro" id="IPR031359">
    <property type="entry name" value="NACHT_N"/>
</dbReference>
<feature type="repeat" description="WD" evidence="3">
    <location>
        <begin position="1323"/>
        <end position="1356"/>
    </location>
</feature>
<dbReference type="Proteomes" id="UP000007115">
    <property type="component" value="Unassembled WGS sequence"/>
</dbReference>
<evidence type="ECO:0000256" key="3">
    <source>
        <dbReference type="PROSITE-ProRule" id="PRU00221"/>
    </source>
</evidence>
<protein>
    <submittedName>
        <fullName evidence="7">Uncharacterized protein</fullName>
    </submittedName>
</protein>
<dbReference type="PANTHER" id="PTHR19848">
    <property type="entry name" value="WD40 REPEAT PROTEIN"/>
    <property type="match status" value="1"/>
</dbReference>
<feature type="repeat" description="WD" evidence="3">
    <location>
        <begin position="1365"/>
        <end position="1398"/>
    </location>
</feature>
<dbReference type="eggNOG" id="KOG0266">
    <property type="taxonomic scope" value="Eukaryota"/>
</dbReference>
<dbReference type="InParanoid" id="G9MXU3"/>
<feature type="compositionally biased region" description="Polar residues" evidence="4">
    <location>
        <begin position="34"/>
        <end position="49"/>
    </location>
</feature>
<dbReference type="eggNOG" id="KOG4155">
    <property type="taxonomic scope" value="Eukaryota"/>
</dbReference>
<evidence type="ECO:0000259" key="6">
    <source>
        <dbReference type="Pfam" id="PF24883"/>
    </source>
</evidence>
<dbReference type="CDD" id="cd00200">
    <property type="entry name" value="WD40"/>
    <property type="match status" value="1"/>
</dbReference>
<evidence type="ECO:0000256" key="1">
    <source>
        <dbReference type="ARBA" id="ARBA00022574"/>
    </source>
</evidence>